<reference evidence="2" key="1">
    <citation type="submission" date="2016-08" db="EMBL/GenBank/DDBJ databases">
        <authorList>
            <person name="Varghese N."/>
            <person name="Submissions Spin"/>
        </authorList>
    </citation>
    <scope>NUCLEOTIDE SEQUENCE [LARGE SCALE GENOMIC DNA]</scope>
    <source>
        <strain evidence="2">REICA_142</strain>
    </source>
</reference>
<sequence length="58" mass="6792">MELEEYNRSGDLRLLQTFLADNARWLSTHTDPDNYANQVDVLHYLHRDAEACTLMPRA</sequence>
<accession>A0A1C4FSD8</accession>
<dbReference type="AlphaFoldDB" id="A0A1C4FSD8"/>
<organism evidence="1 2">
    <name type="scientific">Kosakonia oryziphila</name>
    <dbReference type="NCBI Taxonomy" id="1005667"/>
    <lineage>
        <taxon>Bacteria</taxon>
        <taxon>Pseudomonadati</taxon>
        <taxon>Pseudomonadota</taxon>
        <taxon>Gammaproteobacteria</taxon>
        <taxon>Enterobacterales</taxon>
        <taxon>Enterobacteriaceae</taxon>
        <taxon>Kosakonia</taxon>
    </lineage>
</organism>
<keyword evidence="2" id="KW-1185">Reference proteome</keyword>
<proteinExistence type="predicted"/>
<evidence type="ECO:0000313" key="1">
    <source>
        <dbReference type="EMBL" id="SCC58533.1"/>
    </source>
</evidence>
<name>A0A1C4FSD8_9ENTR</name>
<protein>
    <submittedName>
        <fullName evidence="1">Uncharacterized protein</fullName>
    </submittedName>
</protein>
<dbReference type="Proteomes" id="UP000198515">
    <property type="component" value="Unassembled WGS sequence"/>
</dbReference>
<gene>
    <name evidence="1" type="ORF">GA0061070_104132</name>
</gene>
<dbReference type="RefSeq" id="WP_167353592.1">
    <property type="nucleotide sequence ID" value="NZ_FMBC01000041.1"/>
</dbReference>
<dbReference type="EMBL" id="FMBC01000041">
    <property type="protein sequence ID" value="SCC58533.1"/>
    <property type="molecule type" value="Genomic_DNA"/>
</dbReference>
<evidence type="ECO:0000313" key="2">
    <source>
        <dbReference type="Proteomes" id="UP000198515"/>
    </source>
</evidence>